<reference evidence="2" key="1">
    <citation type="journal article" date="2013" name="Proc. Natl. Acad. Sci. U.S.A.">
        <title>Genome structure and metabolic features in the red seaweed Chondrus crispus shed light on evolution of the Archaeplastida.</title>
        <authorList>
            <person name="Collen J."/>
            <person name="Porcel B."/>
            <person name="Carre W."/>
            <person name="Ball S.G."/>
            <person name="Chaparro C."/>
            <person name="Tonon T."/>
            <person name="Barbeyron T."/>
            <person name="Michel G."/>
            <person name="Noel B."/>
            <person name="Valentin K."/>
            <person name="Elias M."/>
            <person name="Artiguenave F."/>
            <person name="Arun A."/>
            <person name="Aury J.M."/>
            <person name="Barbosa-Neto J.F."/>
            <person name="Bothwell J.H."/>
            <person name="Bouget F.Y."/>
            <person name="Brillet L."/>
            <person name="Cabello-Hurtado F."/>
            <person name="Capella-Gutierrez S."/>
            <person name="Charrier B."/>
            <person name="Cladiere L."/>
            <person name="Cock J.M."/>
            <person name="Coelho S.M."/>
            <person name="Colleoni C."/>
            <person name="Czjzek M."/>
            <person name="Da Silva C."/>
            <person name="Delage L."/>
            <person name="Denoeud F."/>
            <person name="Deschamps P."/>
            <person name="Dittami S.M."/>
            <person name="Gabaldon T."/>
            <person name="Gachon C.M."/>
            <person name="Groisillier A."/>
            <person name="Herve C."/>
            <person name="Jabbari K."/>
            <person name="Katinka M."/>
            <person name="Kloareg B."/>
            <person name="Kowalczyk N."/>
            <person name="Labadie K."/>
            <person name="Leblanc C."/>
            <person name="Lopez P.J."/>
            <person name="McLachlan D.H."/>
            <person name="Meslet-Cladiere L."/>
            <person name="Moustafa A."/>
            <person name="Nehr Z."/>
            <person name="Nyvall Collen P."/>
            <person name="Panaud O."/>
            <person name="Partensky F."/>
            <person name="Poulain J."/>
            <person name="Rensing S.A."/>
            <person name="Rousvoal S."/>
            <person name="Samson G."/>
            <person name="Symeonidi A."/>
            <person name="Weissenbach J."/>
            <person name="Zambounis A."/>
            <person name="Wincker P."/>
            <person name="Boyen C."/>
        </authorList>
    </citation>
    <scope>NUCLEOTIDE SEQUENCE [LARGE SCALE GENOMIC DNA]</scope>
    <source>
        <strain evidence="2">cv. Stackhouse</strain>
    </source>
</reference>
<dbReference type="EMBL" id="HG001599">
    <property type="protein sequence ID" value="CDF32900.1"/>
    <property type="molecule type" value="Genomic_DNA"/>
</dbReference>
<evidence type="ECO:0000313" key="1">
    <source>
        <dbReference type="EMBL" id="CDF32900.1"/>
    </source>
</evidence>
<dbReference type="Proteomes" id="UP000012073">
    <property type="component" value="Unassembled WGS sequence"/>
</dbReference>
<accession>R7Q608</accession>
<name>R7Q608_CHOCR</name>
<dbReference type="Gramene" id="CDF32900">
    <property type="protein sequence ID" value="CDF32900"/>
    <property type="gene ID" value="CHC_T00001751001"/>
</dbReference>
<gene>
    <name evidence="1" type="ORF">CHC_T00001751001</name>
</gene>
<sequence>MSTDPKTTIPRAPQTAKTTLYKLTGPHRRRRCRLPVALACRACCKKMARSTLLLAADF</sequence>
<dbReference type="AlphaFoldDB" id="R7Q608"/>
<protein>
    <submittedName>
        <fullName evidence="1">Uncharacterized protein</fullName>
    </submittedName>
</protein>
<dbReference type="KEGG" id="ccp:CHC_T00001751001"/>
<keyword evidence="2" id="KW-1185">Reference proteome</keyword>
<dbReference type="RefSeq" id="XP_005712701.1">
    <property type="nucleotide sequence ID" value="XM_005712644.1"/>
</dbReference>
<proteinExistence type="predicted"/>
<evidence type="ECO:0000313" key="2">
    <source>
        <dbReference type="Proteomes" id="UP000012073"/>
    </source>
</evidence>
<organism evidence="1 2">
    <name type="scientific">Chondrus crispus</name>
    <name type="common">Carrageen Irish moss</name>
    <name type="synonym">Polymorpha crispa</name>
    <dbReference type="NCBI Taxonomy" id="2769"/>
    <lineage>
        <taxon>Eukaryota</taxon>
        <taxon>Rhodophyta</taxon>
        <taxon>Florideophyceae</taxon>
        <taxon>Rhodymeniophycidae</taxon>
        <taxon>Gigartinales</taxon>
        <taxon>Gigartinaceae</taxon>
        <taxon>Chondrus</taxon>
    </lineage>
</organism>
<dbReference type="GeneID" id="17320426"/>